<dbReference type="OrthoDB" id="1668162at2759"/>
<dbReference type="InterPro" id="IPR043592">
    <property type="entry name" value="FMNL_animal"/>
</dbReference>
<dbReference type="AlphaFoldDB" id="A0A0M3J4U1"/>
<organism evidence="5">
    <name type="scientific">Anisakis simplex</name>
    <name type="common">Herring worm</name>
    <dbReference type="NCBI Taxonomy" id="6269"/>
    <lineage>
        <taxon>Eukaryota</taxon>
        <taxon>Metazoa</taxon>
        <taxon>Ecdysozoa</taxon>
        <taxon>Nematoda</taxon>
        <taxon>Chromadorea</taxon>
        <taxon>Rhabditida</taxon>
        <taxon>Spirurina</taxon>
        <taxon>Ascaridomorpha</taxon>
        <taxon>Ascaridoidea</taxon>
        <taxon>Anisakidae</taxon>
        <taxon>Anisakis</taxon>
        <taxon>Anisakis simplex complex</taxon>
    </lineage>
</organism>
<dbReference type="GO" id="GO:0008360">
    <property type="term" value="P:regulation of cell shape"/>
    <property type="evidence" value="ECO:0007669"/>
    <property type="project" value="TreeGrafter"/>
</dbReference>
<dbReference type="GO" id="GO:0016477">
    <property type="term" value="P:cell migration"/>
    <property type="evidence" value="ECO:0007669"/>
    <property type="project" value="TreeGrafter"/>
</dbReference>
<dbReference type="WBParaSite" id="ASIM_0000256401-mRNA-1">
    <property type="protein sequence ID" value="ASIM_0000256401-mRNA-1"/>
    <property type="gene ID" value="ASIM_0000256401"/>
</dbReference>
<dbReference type="GO" id="GO:0030866">
    <property type="term" value="P:cortical actin cytoskeleton organization"/>
    <property type="evidence" value="ECO:0007669"/>
    <property type="project" value="TreeGrafter"/>
</dbReference>
<dbReference type="GO" id="GO:0051015">
    <property type="term" value="F:actin filament binding"/>
    <property type="evidence" value="ECO:0007669"/>
    <property type="project" value="TreeGrafter"/>
</dbReference>
<sequence length="301" mass="34094">MSASEIMSAVHRMDLEALPPESVDILLKIAPTQDEMTRFRRYEADHKNTSDLSEEDQFLAQLVKIERFEHKVKIMSFMATFEESADLLEPQFVNLTAASKCVRDAVKFHKVLEVMLAYGNYMNSGRKGAVYGFKISSLDTLSGLKSSVERSLSLLHIITDSIARSFPDLLDFATELKFADKASGIMWEAVLADMREVETNFGLAKKERDLKGNDCPSTLVTFIDKCQQRINHLQVQCKTATEAFNACVEFYGESARSQQPHTFFSRLIDFTKKFHQAVQDNEARHAAEQVYASLCLLITDH</sequence>
<keyword evidence="4" id="KW-1185">Reference proteome</keyword>
<name>A0A0M3J4U1_ANISI</name>
<evidence type="ECO:0000313" key="3">
    <source>
        <dbReference type="EMBL" id="VDK19953.1"/>
    </source>
</evidence>
<dbReference type="Proteomes" id="UP000267096">
    <property type="component" value="Unassembled WGS sequence"/>
</dbReference>
<evidence type="ECO:0000259" key="2">
    <source>
        <dbReference type="PROSITE" id="PS51444"/>
    </source>
</evidence>
<dbReference type="InterPro" id="IPR015425">
    <property type="entry name" value="FH2_Formin"/>
</dbReference>
<protein>
    <submittedName>
        <fullName evidence="5">Formin-like protein CG32138 (inferred by orthology to a D. melanogaster protein)</fullName>
    </submittedName>
</protein>
<dbReference type="PANTHER" id="PTHR45857">
    <property type="entry name" value="FORMIN-LIKE PROTEIN"/>
    <property type="match status" value="1"/>
</dbReference>
<reference evidence="3 4" key="2">
    <citation type="submission" date="2018-11" db="EMBL/GenBank/DDBJ databases">
        <authorList>
            <consortium name="Pathogen Informatics"/>
        </authorList>
    </citation>
    <scope>NUCLEOTIDE SEQUENCE [LARGE SCALE GENOMIC DNA]</scope>
</reference>
<dbReference type="GO" id="GO:0005829">
    <property type="term" value="C:cytosol"/>
    <property type="evidence" value="ECO:0007669"/>
    <property type="project" value="TreeGrafter"/>
</dbReference>
<dbReference type="PROSITE" id="PS51444">
    <property type="entry name" value="FH2"/>
    <property type="match status" value="1"/>
</dbReference>
<comment type="similarity">
    <text evidence="1">Belongs to the formin homology family.</text>
</comment>
<evidence type="ECO:0000313" key="5">
    <source>
        <dbReference type="WBParaSite" id="ASIM_0000256401-mRNA-1"/>
    </source>
</evidence>
<dbReference type="Gene3D" id="1.20.58.2220">
    <property type="entry name" value="Formin, FH2 domain"/>
    <property type="match status" value="1"/>
</dbReference>
<dbReference type="Pfam" id="PF02181">
    <property type="entry name" value="FH2"/>
    <property type="match status" value="1"/>
</dbReference>
<dbReference type="SUPFAM" id="SSF101447">
    <property type="entry name" value="Formin homology 2 domain (FH2 domain)"/>
    <property type="match status" value="1"/>
</dbReference>
<feature type="domain" description="FH2" evidence="2">
    <location>
        <begin position="1"/>
        <end position="300"/>
    </location>
</feature>
<accession>A0A0M3J4U1</accession>
<gene>
    <name evidence="3" type="ORF">ASIM_LOCUS2424</name>
</gene>
<evidence type="ECO:0000256" key="1">
    <source>
        <dbReference type="ARBA" id="ARBA00023449"/>
    </source>
</evidence>
<dbReference type="SMART" id="SM00498">
    <property type="entry name" value="FH2"/>
    <property type="match status" value="1"/>
</dbReference>
<dbReference type="EMBL" id="UYRR01003225">
    <property type="protein sequence ID" value="VDK19953.1"/>
    <property type="molecule type" value="Genomic_DNA"/>
</dbReference>
<reference evidence="5" key="1">
    <citation type="submission" date="2017-02" db="UniProtKB">
        <authorList>
            <consortium name="WormBaseParasite"/>
        </authorList>
    </citation>
    <scope>IDENTIFICATION</scope>
</reference>
<dbReference type="PANTHER" id="PTHR45857:SF4">
    <property type="entry name" value="FORMIN-LIKE PROTEIN"/>
    <property type="match status" value="1"/>
</dbReference>
<evidence type="ECO:0000313" key="4">
    <source>
        <dbReference type="Proteomes" id="UP000267096"/>
    </source>
</evidence>
<dbReference type="InterPro" id="IPR042201">
    <property type="entry name" value="FH2_Formin_sf"/>
</dbReference>
<proteinExistence type="inferred from homology"/>